<dbReference type="Pfam" id="PF00194">
    <property type="entry name" value="Carb_anhydrase"/>
    <property type="match status" value="1"/>
</dbReference>
<dbReference type="InterPro" id="IPR036398">
    <property type="entry name" value="CA_dom_sf"/>
</dbReference>
<dbReference type="Gene3D" id="3.10.200.10">
    <property type="entry name" value="Alpha carbonic anhydrase"/>
    <property type="match status" value="1"/>
</dbReference>
<accession>A0A8C3HJA7</accession>
<proteinExistence type="predicted"/>
<evidence type="ECO:0000259" key="2">
    <source>
        <dbReference type="Pfam" id="PF00194"/>
    </source>
</evidence>
<dbReference type="AlphaFoldDB" id="A0A8C3HJA7"/>
<keyword evidence="1" id="KW-0732">Signal</keyword>
<evidence type="ECO:0000313" key="3">
    <source>
        <dbReference type="Ensembl" id="ENSCPBP00000019067.1"/>
    </source>
</evidence>
<keyword evidence="4" id="KW-1185">Reference proteome</keyword>
<feature type="chain" id="PRO_5034268172" description="Alpha-carbonic anhydrase domain-containing protein" evidence="1">
    <location>
        <begin position="23"/>
        <end position="190"/>
    </location>
</feature>
<dbReference type="InterPro" id="IPR001148">
    <property type="entry name" value="CA_dom"/>
</dbReference>
<reference evidence="3" key="2">
    <citation type="submission" date="2025-09" db="UniProtKB">
        <authorList>
            <consortium name="Ensembl"/>
        </authorList>
    </citation>
    <scope>IDENTIFICATION</scope>
</reference>
<sequence length="190" mass="20777">HLNNKCTCWVVTYLWALTLVIASEEKATVGRELCSLAIPRRKQDTGMCSGEVTAEELGASNGSPCWTIWGKYRGSCPDLGHQAEPCELSTHPELPCRMPGSHSLCWSHPPPPHHVKVRLADGLHLCAQGLPATYTAKSFHLHWSQGSDKPGSEHFINHKGFSMEVRDAGGTAPDSWVLCPAQDREQGLVS</sequence>
<name>A0A8C3HJA7_CHRPI</name>
<dbReference type="Proteomes" id="UP000694380">
    <property type="component" value="Unplaced"/>
</dbReference>
<evidence type="ECO:0000256" key="1">
    <source>
        <dbReference type="SAM" id="SignalP"/>
    </source>
</evidence>
<dbReference type="Ensembl" id="ENSCPBT00000022471.1">
    <property type="protein sequence ID" value="ENSCPBP00000019067.1"/>
    <property type="gene ID" value="ENSCPBG00000013811.1"/>
</dbReference>
<evidence type="ECO:0000313" key="4">
    <source>
        <dbReference type="Proteomes" id="UP000694380"/>
    </source>
</evidence>
<dbReference type="SUPFAM" id="SSF51069">
    <property type="entry name" value="Carbonic anhydrase"/>
    <property type="match status" value="1"/>
</dbReference>
<feature type="domain" description="Alpha-carbonic anhydrase" evidence="2">
    <location>
        <begin position="113"/>
        <end position="165"/>
    </location>
</feature>
<reference evidence="3" key="1">
    <citation type="submission" date="2025-08" db="UniProtKB">
        <authorList>
            <consortium name="Ensembl"/>
        </authorList>
    </citation>
    <scope>IDENTIFICATION</scope>
</reference>
<organism evidence="3 4">
    <name type="scientific">Chrysemys picta bellii</name>
    <name type="common">Western painted turtle</name>
    <name type="synonym">Emys bellii</name>
    <dbReference type="NCBI Taxonomy" id="8478"/>
    <lineage>
        <taxon>Eukaryota</taxon>
        <taxon>Metazoa</taxon>
        <taxon>Chordata</taxon>
        <taxon>Craniata</taxon>
        <taxon>Vertebrata</taxon>
        <taxon>Euteleostomi</taxon>
        <taxon>Archelosauria</taxon>
        <taxon>Testudinata</taxon>
        <taxon>Testudines</taxon>
        <taxon>Cryptodira</taxon>
        <taxon>Durocryptodira</taxon>
        <taxon>Testudinoidea</taxon>
        <taxon>Emydidae</taxon>
        <taxon>Chrysemys</taxon>
    </lineage>
</organism>
<feature type="signal peptide" evidence="1">
    <location>
        <begin position="1"/>
        <end position="22"/>
    </location>
</feature>
<protein>
    <recommendedName>
        <fullName evidence="2">Alpha-carbonic anhydrase domain-containing protein</fullName>
    </recommendedName>
</protein>
<dbReference type="GeneTree" id="ENSGT00940000164039"/>